<dbReference type="Pfam" id="PF14903">
    <property type="entry name" value="WG_beta_rep"/>
    <property type="match status" value="2"/>
</dbReference>
<gene>
    <name evidence="2" type="ORF">SAMN02910343_00223</name>
</gene>
<feature type="region of interest" description="Disordered" evidence="1">
    <location>
        <begin position="41"/>
        <end position="70"/>
    </location>
</feature>
<dbReference type="RefSeq" id="WP_091362928.1">
    <property type="nucleotide sequence ID" value="NZ_FMXA01000003.1"/>
</dbReference>
<evidence type="ECO:0000313" key="2">
    <source>
        <dbReference type="EMBL" id="SDA38301.1"/>
    </source>
</evidence>
<dbReference type="Proteomes" id="UP000199689">
    <property type="component" value="Unassembled WGS sequence"/>
</dbReference>
<dbReference type="AlphaFoldDB" id="A0A1G5UXF0"/>
<dbReference type="OrthoDB" id="210273at2"/>
<feature type="compositionally biased region" description="Low complexity" evidence="1">
    <location>
        <begin position="49"/>
        <end position="70"/>
    </location>
</feature>
<keyword evidence="3" id="KW-1185">Reference proteome</keyword>
<proteinExistence type="predicted"/>
<dbReference type="STRING" id="209880.SAMN02910343_00223"/>
<reference evidence="2 3" key="1">
    <citation type="submission" date="2016-10" db="EMBL/GenBank/DDBJ databases">
        <authorList>
            <person name="de Groot N.N."/>
        </authorList>
    </citation>
    <scope>NUCLEOTIDE SEQUENCE [LARGE SCALE GENOMIC DNA]</scope>
    <source>
        <strain evidence="2 3">DSM 15230</strain>
    </source>
</reference>
<accession>A0A1G5UXF0</accession>
<dbReference type="GeneID" id="87755272"/>
<evidence type="ECO:0000313" key="3">
    <source>
        <dbReference type="Proteomes" id="UP000199689"/>
    </source>
</evidence>
<protein>
    <submittedName>
        <fullName evidence="2">WG containing repeat-containing protein</fullName>
    </submittedName>
</protein>
<sequence>MFHTPRKAALFISVLGLLSVTTTGLYSVHAEEPAMIAYHEHRESHTTSRETTTWSEKTSTSKKSTSHSTSVNVPDAGIIAGTVLFSGLEKSSLTHFAEGYEDSQPASHGALASIQDKKGKWGLVGMDGTLSVAPAYKSISYQGHGLFSVTGKKGVKYITSHGTVPDSLPPVWDDSAEFIAYRENGRWGFKNPQGHVVITPRYKDAYTNFHEGIAFVKDEDGHKIAINNKGNFLFEAPYDAIYPFHNGLAEIRRNVHSFSWSSLAGAAVVGSLTHAHYDEDADYGLSRKDIKRGYINTQGQEIFDSRSDSVYPMTPYGTFIRDKGQIRFADRSGKTIFGPGPYDVDDTTFAMKEGLAALENDQTDKMGAISLVTGETVIPFAYDEVRFLGSDRVELDTGNTHVLASVSTGRAIISLPEDSDILPFGNQSVTWVIGDDKKDFTLLSVDGQTLAHFTGNQIKEVTPFHHGFSRVKTDMGTGLMDETGAWALPPQYRTIHFYS</sequence>
<dbReference type="EMBL" id="FMXA01000003">
    <property type="protein sequence ID" value="SDA38301.1"/>
    <property type="molecule type" value="Genomic_DNA"/>
</dbReference>
<dbReference type="PANTHER" id="PTHR37841">
    <property type="entry name" value="GLR2918 PROTEIN"/>
    <property type="match status" value="1"/>
</dbReference>
<dbReference type="PANTHER" id="PTHR37841:SF1">
    <property type="entry name" value="DUF3298 DOMAIN-CONTAINING PROTEIN"/>
    <property type="match status" value="1"/>
</dbReference>
<dbReference type="InterPro" id="IPR032774">
    <property type="entry name" value="WG_beta_rep"/>
</dbReference>
<organism evidence="2 3">
    <name type="scientific">Allisonella histaminiformans</name>
    <dbReference type="NCBI Taxonomy" id="209880"/>
    <lineage>
        <taxon>Bacteria</taxon>
        <taxon>Bacillati</taxon>
        <taxon>Bacillota</taxon>
        <taxon>Negativicutes</taxon>
        <taxon>Veillonellales</taxon>
        <taxon>Veillonellaceae</taxon>
        <taxon>Allisonella</taxon>
    </lineage>
</organism>
<name>A0A1G5UXF0_9FIRM</name>
<evidence type="ECO:0000256" key="1">
    <source>
        <dbReference type="SAM" id="MobiDB-lite"/>
    </source>
</evidence>